<keyword evidence="1" id="KW-1133">Transmembrane helix</keyword>
<keyword evidence="2" id="KW-1185">Reference proteome</keyword>
<organism evidence="2 3">
    <name type="scientific">Heterorhabditis bacteriophora</name>
    <name type="common">Entomopathogenic nematode worm</name>
    <dbReference type="NCBI Taxonomy" id="37862"/>
    <lineage>
        <taxon>Eukaryota</taxon>
        <taxon>Metazoa</taxon>
        <taxon>Ecdysozoa</taxon>
        <taxon>Nematoda</taxon>
        <taxon>Chromadorea</taxon>
        <taxon>Rhabditida</taxon>
        <taxon>Rhabditina</taxon>
        <taxon>Rhabditomorpha</taxon>
        <taxon>Strongyloidea</taxon>
        <taxon>Heterorhabditidae</taxon>
        <taxon>Heterorhabditis</taxon>
    </lineage>
</organism>
<keyword evidence="1" id="KW-0472">Membrane</keyword>
<feature type="transmembrane region" description="Helical" evidence="1">
    <location>
        <begin position="20"/>
        <end position="46"/>
    </location>
</feature>
<keyword evidence="1" id="KW-0812">Transmembrane</keyword>
<name>A0A1I7WXG9_HETBA</name>
<proteinExistence type="predicted"/>
<dbReference type="Proteomes" id="UP000095283">
    <property type="component" value="Unplaced"/>
</dbReference>
<feature type="transmembrane region" description="Helical" evidence="1">
    <location>
        <begin position="67"/>
        <end position="97"/>
    </location>
</feature>
<evidence type="ECO:0000313" key="3">
    <source>
        <dbReference type="WBParaSite" id="Hba_09820"/>
    </source>
</evidence>
<evidence type="ECO:0000256" key="1">
    <source>
        <dbReference type="SAM" id="Phobius"/>
    </source>
</evidence>
<protein>
    <submittedName>
        <fullName evidence="3">Uncharacterized protein</fullName>
    </submittedName>
</protein>
<reference evidence="3" key="1">
    <citation type="submission" date="2016-11" db="UniProtKB">
        <authorList>
            <consortium name="WormBaseParasite"/>
        </authorList>
    </citation>
    <scope>IDENTIFICATION</scope>
</reference>
<dbReference type="WBParaSite" id="Hba_09820">
    <property type="protein sequence ID" value="Hba_09820"/>
    <property type="gene ID" value="Hba_09820"/>
</dbReference>
<evidence type="ECO:0000313" key="2">
    <source>
        <dbReference type="Proteomes" id="UP000095283"/>
    </source>
</evidence>
<dbReference type="AlphaFoldDB" id="A0A1I7WXG9"/>
<sequence>MRNQYAITENKTANRHIPYLIFSSTFSQLFIITYSSFVSLIELIIVTNKKGKYVKKLSESLEILFRCFLFLGLSPGCFLVSASHIFFEFVYILGFLLI</sequence>
<accession>A0A1I7WXG9</accession>